<dbReference type="InterPro" id="IPR029044">
    <property type="entry name" value="Nucleotide-diphossugar_trans"/>
</dbReference>
<reference evidence="2" key="2">
    <citation type="journal article" date="2023" name="IMA Fungus">
        <title>Comparative genomic study of the Penicillium genus elucidates a diverse pangenome and 15 lateral gene transfer events.</title>
        <authorList>
            <person name="Petersen C."/>
            <person name="Sorensen T."/>
            <person name="Nielsen M.R."/>
            <person name="Sondergaard T.E."/>
            <person name="Sorensen J.L."/>
            <person name="Fitzpatrick D.A."/>
            <person name="Frisvad J.C."/>
            <person name="Nielsen K.L."/>
        </authorList>
    </citation>
    <scope>NUCLEOTIDE SEQUENCE</scope>
    <source>
        <strain evidence="2">IBT 34128</strain>
    </source>
</reference>
<dbReference type="OrthoDB" id="2014201at2759"/>
<keyword evidence="1" id="KW-0812">Transmembrane</keyword>
<gene>
    <name evidence="2" type="ORF">NUU61_003938</name>
</gene>
<protein>
    <recommendedName>
        <fullName evidence="4">Nucleotide-diphospho-sugar transferase</fullName>
    </recommendedName>
</protein>
<comment type="caution">
    <text evidence="2">The sequence shown here is derived from an EMBL/GenBank/DDBJ whole genome shotgun (WGS) entry which is preliminary data.</text>
</comment>
<evidence type="ECO:0000256" key="1">
    <source>
        <dbReference type="SAM" id="Phobius"/>
    </source>
</evidence>
<keyword evidence="3" id="KW-1185">Reference proteome</keyword>
<dbReference type="PANTHER" id="PTHR11183">
    <property type="entry name" value="GLYCOGENIN SUBFAMILY MEMBER"/>
    <property type="match status" value="1"/>
</dbReference>
<name>A0A9W9KDC1_9EURO</name>
<dbReference type="RefSeq" id="XP_056512547.1">
    <property type="nucleotide sequence ID" value="XM_056654520.1"/>
</dbReference>
<dbReference type="AlphaFoldDB" id="A0A9W9KDC1"/>
<feature type="transmembrane region" description="Helical" evidence="1">
    <location>
        <begin position="21"/>
        <end position="40"/>
    </location>
</feature>
<evidence type="ECO:0008006" key="4">
    <source>
        <dbReference type="Google" id="ProtNLM"/>
    </source>
</evidence>
<dbReference type="SUPFAM" id="SSF53448">
    <property type="entry name" value="Nucleotide-diphospho-sugar transferases"/>
    <property type="match status" value="1"/>
</dbReference>
<accession>A0A9W9KDC1</accession>
<organism evidence="2 3">
    <name type="scientific">Penicillium alfredii</name>
    <dbReference type="NCBI Taxonomy" id="1506179"/>
    <lineage>
        <taxon>Eukaryota</taxon>
        <taxon>Fungi</taxon>
        <taxon>Dikarya</taxon>
        <taxon>Ascomycota</taxon>
        <taxon>Pezizomycotina</taxon>
        <taxon>Eurotiomycetes</taxon>
        <taxon>Eurotiomycetidae</taxon>
        <taxon>Eurotiales</taxon>
        <taxon>Aspergillaceae</taxon>
        <taxon>Penicillium</taxon>
    </lineage>
</organism>
<evidence type="ECO:0000313" key="3">
    <source>
        <dbReference type="Proteomes" id="UP001141434"/>
    </source>
</evidence>
<reference evidence="2" key="1">
    <citation type="submission" date="2022-11" db="EMBL/GenBank/DDBJ databases">
        <authorList>
            <person name="Petersen C."/>
        </authorList>
    </citation>
    <scope>NUCLEOTIDE SEQUENCE</scope>
    <source>
        <strain evidence="2">IBT 34128</strain>
    </source>
</reference>
<evidence type="ECO:0000313" key="2">
    <source>
        <dbReference type="EMBL" id="KAJ5101716.1"/>
    </source>
</evidence>
<dbReference type="InterPro" id="IPR050587">
    <property type="entry name" value="GNT1/Glycosyltrans_8"/>
</dbReference>
<dbReference type="EMBL" id="JAPMSZ010000005">
    <property type="protein sequence ID" value="KAJ5101716.1"/>
    <property type="molecule type" value="Genomic_DNA"/>
</dbReference>
<dbReference type="Proteomes" id="UP001141434">
    <property type="component" value="Unassembled WGS sequence"/>
</dbReference>
<keyword evidence="1" id="KW-0472">Membrane</keyword>
<dbReference type="Gene3D" id="3.90.550.10">
    <property type="entry name" value="Spore Coat Polysaccharide Biosynthesis Protein SpsA, Chain A"/>
    <property type="match status" value="1"/>
</dbReference>
<proteinExistence type="predicted"/>
<sequence>MEAPSFVKTAWRPQNRRAFSLYFLALSTALAVFVFLLPSWKQLSRPTPSQHVIYYNSSEAPELNTIDDSLARPSAPSPPPKDYAIGIFLGADHDKKEYDTDYADWYFIGARILAYQLLHCPATKLRTPIPLVILVSKDVSERKRQRLREDGAIVTEVQHVPHNLSDKITTPRWKETFTKIRMFDPAIMPYKKVLMMDTDMVITRPIDGIFHDKSSTPAKTQLDNVEQGDTAFTAVSEFSKEYVYSTSPETMDYDHPFPFYDTENKIPNFNSALALYTPSASAFQYYLEILARPELFFNALPDQDLLNYAHRRGGPMPWNTLDPTWYINWPTPADIDGGMAILHSKFWFDEHYREVQEYCLSRRWEMEGYWMGREGKSHANYATNNLLGD</sequence>
<dbReference type="GeneID" id="81393688"/>
<keyword evidence="1" id="KW-1133">Transmembrane helix</keyword>